<reference evidence="2 3" key="1">
    <citation type="submission" date="2019-08" db="EMBL/GenBank/DDBJ databases">
        <title>Complete genome sequence of Candidatus Uab amorphum.</title>
        <authorList>
            <person name="Shiratori T."/>
            <person name="Suzuki S."/>
            <person name="Kakizawa Y."/>
            <person name="Ishida K."/>
        </authorList>
    </citation>
    <scope>NUCLEOTIDE SEQUENCE [LARGE SCALE GENOMIC DNA]</scope>
    <source>
        <strain evidence="2 3">SRT547</strain>
    </source>
</reference>
<evidence type="ECO:0000256" key="1">
    <source>
        <dbReference type="SAM" id="Phobius"/>
    </source>
</evidence>
<keyword evidence="1" id="KW-0812">Transmembrane</keyword>
<feature type="transmembrane region" description="Helical" evidence="1">
    <location>
        <begin position="55"/>
        <end position="76"/>
    </location>
</feature>
<organism evidence="2 3">
    <name type="scientific">Uabimicrobium amorphum</name>
    <dbReference type="NCBI Taxonomy" id="2596890"/>
    <lineage>
        <taxon>Bacteria</taxon>
        <taxon>Pseudomonadati</taxon>
        <taxon>Planctomycetota</taxon>
        <taxon>Candidatus Uabimicrobiia</taxon>
        <taxon>Candidatus Uabimicrobiales</taxon>
        <taxon>Candidatus Uabimicrobiaceae</taxon>
        <taxon>Candidatus Uabimicrobium</taxon>
    </lineage>
</organism>
<keyword evidence="1" id="KW-0472">Membrane</keyword>
<dbReference type="AlphaFoldDB" id="A0A5S9II54"/>
<sequence length="125" mass="13755">MKSQIGYISYLRYCKILFVCFISLFCLNCQSIKDYNNYLVESSVVSEIPTLMGNIIGGATTAPLLLFTVPVGYVSFSDDQRRKDFISTPLEWGAYSGGIIFGTPFLPFALLSGEKPTESPAPSSE</sequence>
<evidence type="ECO:0000313" key="3">
    <source>
        <dbReference type="Proteomes" id="UP000326354"/>
    </source>
</evidence>
<proteinExistence type="predicted"/>
<gene>
    <name evidence="2" type="ORF">UABAM_00324</name>
</gene>
<dbReference type="EMBL" id="AP019860">
    <property type="protein sequence ID" value="BBM81981.1"/>
    <property type="molecule type" value="Genomic_DNA"/>
</dbReference>
<protein>
    <submittedName>
        <fullName evidence="2">Uncharacterized protein</fullName>
    </submittedName>
</protein>
<dbReference type="Proteomes" id="UP000326354">
    <property type="component" value="Chromosome"/>
</dbReference>
<dbReference type="KEGG" id="uam:UABAM_00324"/>
<evidence type="ECO:0000313" key="2">
    <source>
        <dbReference type="EMBL" id="BBM81981.1"/>
    </source>
</evidence>
<keyword evidence="1" id="KW-1133">Transmembrane helix</keyword>
<name>A0A5S9II54_UABAM</name>
<accession>A0A5S9II54</accession>
<keyword evidence="3" id="KW-1185">Reference proteome</keyword>